<dbReference type="Proteomes" id="UP000019116">
    <property type="component" value="Chromosome 5A"/>
</dbReference>
<feature type="transmembrane region" description="Helical" evidence="1">
    <location>
        <begin position="92"/>
        <end position="111"/>
    </location>
</feature>
<keyword evidence="1" id="KW-0812">Transmembrane</keyword>
<evidence type="ECO:0000313" key="3">
    <source>
        <dbReference type="Proteomes" id="UP000019116"/>
    </source>
</evidence>
<proteinExistence type="predicted"/>
<dbReference type="EnsemblPlants" id="TraesCS5A02G195800.2">
    <property type="protein sequence ID" value="TraesCS5A02G195800.2.cds1"/>
    <property type="gene ID" value="TraesCS5A02G195800"/>
</dbReference>
<evidence type="ECO:0000313" key="2">
    <source>
        <dbReference type="EnsemblPlants" id="TraesCS5A02G195800.2.cds1"/>
    </source>
</evidence>
<dbReference type="Gramene" id="TraesCS5A02G195800.2">
    <property type="protein sequence ID" value="TraesCS5A02G195800.2.cds1"/>
    <property type="gene ID" value="TraesCS5A02G195800"/>
</dbReference>
<dbReference type="Gramene" id="TraesCS5A03G0498000.1">
    <property type="protein sequence ID" value="TraesCS5A03G0498000.1.CDS1"/>
    <property type="gene ID" value="TraesCS5A03G0498000"/>
</dbReference>
<protein>
    <submittedName>
        <fullName evidence="2">Uncharacterized protein</fullName>
    </submittedName>
</protein>
<feature type="transmembrane region" description="Helical" evidence="1">
    <location>
        <begin position="52"/>
        <end position="72"/>
    </location>
</feature>
<reference evidence="2" key="1">
    <citation type="submission" date="2018-08" db="EMBL/GenBank/DDBJ databases">
        <authorList>
            <person name="Rossello M."/>
        </authorList>
    </citation>
    <scope>NUCLEOTIDE SEQUENCE [LARGE SCALE GENOMIC DNA]</scope>
    <source>
        <strain evidence="2">cv. Chinese Spring</strain>
    </source>
</reference>
<keyword evidence="1" id="KW-0472">Membrane</keyword>
<name>A0A3B6KFG0_WHEAT</name>
<sequence>MIHTMLAFLATRGNTPTYPHKIILGEVWVRKRGHGCERVARPMWHEESNIRATFVLLFHVSMFLIIGAVPLWSGSLHVQATALLSSLKMICIFLACRVYYILALQVAAFPLELQ</sequence>
<organism evidence="2">
    <name type="scientific">Triticum aestivum</name>
    <name type="common">Wheat</name>
    <dbReference type="NCBI Taxonomy" id="4565"/>
    <lineage>
        <taxon>Eukaryota</taxon>
        <taxon>Viridiplantae</taxon>
        <taxon>Streptophyta</taxon>
        <taxon>Embryophyta</taxon>
        <taxon>Tracheophyta</taxon>
        <taxon>Spermatophyta</taxon>
        <taxon>Magnoliopsida</taxon>
        <taxon>Liliopsida</taxon>
        <taxon>Poales</taxon>
        <taxon>Poaceae</taxon>
        <taxon>BOP clade</taxon>
        <taxon>Pooideae</taxon>
        <taxon>Triticodae</taxon>
        <taxon>Triticeae</taxon>
        <taxon>Triticinae</taxon>
        <taxon>Triticum</taxon>
    </lineage>
</organism>
<dbReference type="Gramene" id="TraesRN5A0100511600.1">
    <property type="protein sequence ID" value="TraesRN5A0100511600.1"/>
    <property type="gene ID" value="TraesRN5A0100511600"/>
</dbReference>
<dbReference type="OrthoDB" id="586794at2759"/>
<reference evidence="2" key="2">
    <citation type="submission" date="2018-10" db="UniProtKB">
        <authorList>
            <consortium name="EnsemblPlants"/>
        </authorList>
    </citation>
    <scope>IDENTIFICATION</scope>
</reference>
<keyword evidence="1" id="KW-1133">Transmembrane helix</keyword>
<keyword evidence="3" id="KW-1185">Reference proteome</keyword>
<dbReference type="AlphaFoldDB" id="A0A3B6KFG0"/>
<accession>A0A3B6KFG0</accession>
<evidence type="ECO:0000256" key="1">
    <source>
        <dbReference type="SAM" id="Phobius"/>
    </source>
</evidence>